<evidence type="ECO:0000313" key="2">
    <source>
        <dbReference type="Proteomes" id="UP001239111"/>
    </source>
</evidence>
<sequence>MAKARYERFQRALAIVLRVGKERCIIIQQALIICFPAELKNIDNWLKWGDRPKGHLITALTKHKNWGRQFGVILKSSTANTSSEKGKENDFDKLRSIKTAEDKDVQLWNEFRQFKQTHFQKSCLDQIAVDVPIIKERDGLKLTGVDDTGADEDPMTKVLSSQKLLRDQLIESDRQLPTRVVLCGKTISTSIIVAALGEEIVFRTNSIVEALDICYKCMREFPIFDKFGNICPHIWCFIERYVYEIKGKHNYNGTNDLTVELERIRLKRESGK</sequence>
<protein>
    <submittedName>
        <fullName evidence="1">Uncharacterized protein</fullName>
    </submittedName>
</protein>
<dbReference type="EMBL" id="CM056743">
    <property type="protein sequence ID" value="KAJ8671310.1"/>
    <property type="molecule type" value="Genomic_DNA"/>
</dbReference>
<proteinExistence type="predicted"/>
<comment type="caution">
    <text evidence="1">The sequence shown here is derived from an EMBL/GenBank/DDBJ whole genome shotgun (WGS) entry which is preliminary data.</text>
</comment>
<dbReference type="Proteomes" id="UP001239111">
    <property type="component" value="Chromosome 3"/>
</dbReference>
<accession>A0ACC2NP62</accession>
<name>A0ACC2NP62_9HYME</name>
<reference evidence="1" key="1">
    <citation type="submission" date="2023-04" db="EMBL/GenBank/DDBJ databases">
        <title>A chromosome-level genome assembly of the parasitoid wasp Eretmocerus hayati.</title>
        <authorList>
            <person name="Zhong Y."/>
            <person name="Liu S."/>
            <person name="Liu Y."/>
        </authorList>
    </citation>
    <scope>NUCLEOTIDE SEQUENCE</scope>
    <source>
        <strain evidence="1">ZJU_SS_LIU_2023</strain>
    </source>
</reference>
<gene>
    <name evidence="1" type="ORF">QAD02_002569</name>
</gene>
<evidence type="ECO:0000313" key="1">
    <source>
        <dbReference type="EMBL" id="KAJ8671310.1"/>
    </source>
</evidence>
<organism evidence="1 2">
    <name type="scientific">Eretmocerus hayati</name>
    <dbReference type="NCBI Taxonomy" id="131215"/>
    <lineage>
        <taxon>Eukaryota</taxon>
        <taxon>Metazoa</taxon>
        <taxon>Ecdysozoa</taxon>
        <taxon>Arthropoda</taxon>
        <taxon>Hexapoda</taxon>
        <taxon>Insecta</taxon>
        <taxon>Pterygota</taxon>
        <taxon>Neoptera</taxon>
        <taxon>Endopterygota</taxon>
        <taxon>Hymenoptera</taxon>
        <taxon>Apocrita</taxon>
        <taxon>Proctotrupomorpha</taxon>
        <taxon>Chalcidoidea</taxon>
        <taxon>Aphelinidae</taxon>
        <taxon>Aphelininae</taxon>
        <taxon>Eretmocerus</taxon>
    </lineage>
</organism>
<keyword evidence="2" id="KW-1185">Reference proteome</keyword>